<evidence type="ECO:0000313" key="3">
    <source>
        <dbReference type="Proteomes" id="UP000055024"/>
    </source>
</evidence>
<evidence type="ECO:0000256" key="1">
    <source>
        <dbReference type="SAM" id="MobiDB-lite"/>
    </source>
</evidence>
<dbReference type="AlphaFoldDB" id="A0A0V1GJ27"/>
<name>A0A0V1GJ27_9BILA</name>
<feature type="region of interest" description="Disordered" evidence="1">
    <location>
        <begin position="1"/>
        <end position="26"/>
    </location>
</feature>
<accession>A0A0V1GJ27</accession>
<proteinExistence type="predicted"/>
<sequence length="49" mass="5826">MEEEEVEGRWSRTTWPGEATSSKGSHSWGIEQRVKLWSGHWWFAIPPWI</sequence>
<keyword evidence="3" id="KW-1185">Reference proteome</keyword>
<reference evidence="2 3" key="1">
    <citation type="submission" date="2015-01" db="EMBL/GenBank/DDBJ databases">
        <title>Evolution of Trichinella species and genotypes.</title>
        <authorList>
            <person name="Korhonen P.K."/>
            <person name="Edoardo P."/>
            <person name="Giuseppe L.R."/>
            <person name="Gasser R.B."/>
        </authorList>
    </citation>
    <scope>NUCLEOTIDE SEQUENCE [LARGE SCALE GENOMIC DNA]</scope>
    <source>
        <strain evidence="2">ISS1029</strain>
    </source>
</reference>
<evidence type="ECO:0000313" key="2">
    <source>
        <dbReference type="EMBL" id="KRY98034.1"/>
    </source>
</evidence>
<protein>
    <submittedName>
        <fullName evidence="2">Uncharacterized protein</fullName>
    </submittedName>
</protein>
<dbReference type="Proteomes" id="UP000055024">
    <property type="component" value="Unassembled WGS sequence"/>
</dbReference>
<feature type="compositionally biased region" description="Polar residues" evidence="1">
    <location>
        <begin position="11"/>
        <end position="25"/>
    </location>
</feature>
<gene>
    <name evidence="2" type="ORF">T11_11522</name>
</gene>
<organism evidence="2 3">
    <name type="scientific">Trichinella zimbabwensis</name>
    <dbReference type="NCBI Taxonomy" id="268475"/>
    <lineage>
        <taxon>Eukaryota</taxon>
        <taxon>Metazoa</taxon>
        <taxon>Ecdysozoa</taxon>
        <taxon>Nematoda</taxon>
        <taxon>Enoplea</taxon>
        <taxon>Dorylaimia</taxon>
        <taxon>Trichinellida</taxon>
        <taxon>Trichinellidae</taxon>
        <taxon>Trichinella</taxon>
    </lineage>
</organism>
<comment type="caution">
    <text evidence="2">The sequence shown here is derived from an EMBL/GenBank/DDBJ whole genome shotgun (WGS) entry which is preliminary data.</text>
</comment>
<dbReference type="EMBL" id="JYDP01001628">
    <property type="protein sequence ID" value="KRY98034.1"/>
    <property type="molecule type" value="Genomic_DNA"/>
</dbReference>